<organism evidence="1 2">
    <name type="scientific">Anaeromicrobium sediminis</name>
    <dbReference type="NCBI Taxonomy" id="1478221"/>
    <lineage>
        <taxon>Bacteria</taxon>
        <taxon>Bacillati</taxon>
        <taxon>Bacillota</taxon>
        <taxon>Clostridia</taxon>
        <taxon>Peptostreptococcales</taxon>
        <taxon>Thermotaleaceae</taxon>
        <taxon>Anaeromicrobium</taxon>
    </lineage>
</organism>
<dbReference type="Proteomes" id="UP000216024">
    <property type="component" value="Unassembled WGS sequence"/>
</dbReference>
<dbReference type="AlphaFoldDB" id="A0A267MJA0"/>
<gene>
    <name evidence="1" type="ORF">CCE28_08770</name>
</gene>
<reference evidence="1 2" key="1">
    <citation type="submission" date="2017-06" db="EMBL/GenBank/DDBJ databases">
        <title>Draft genome sequence of anaerobic fermentative bacterium Anaeromicrobium sediminis DY2726D isolated from West Pacific Ocean sediments.</title>
        <authorList>
            <person name="Zeng X."/>
        </authorList>
    </citation>
    <scope>NUCLEOTIDE SEQUENCE [LARGE SCALE GENOMIC DNA]</scope>
    <source>
        <strain evidence="1 2">DY2726D</strain>
    </source>
</reference>
<keyword evidence="2" id="KW-1185">Reference proteome</keyword>
<dbReference type="RefSeq" id="WP_095133059.1">
    <property type="nucleotide sequence ID" value="NZ_NIBG01000006.1"/>
</dbReference>
<sequence>MAKLYYCPECRKIHKDEAKCTSCSCEFVKPLKTNAPVNVIGTKQKGRVFKIKDDEVSLLVMTQGNEKLVKNYKHDEIQKVM</sequence>
<dbReference type="OrthoDB" id="1912932at2"/>
<protein>
    <submittedName>
        <fullName evidence="1">Uncharacterized protein</fullName>
    </submittedName>
</protein>
<accession>A0A267MJA0</accession>
<name>A0A267MJA0_9FIRM</name>
<comment type="caution">
    <text evidence="1">The sequence shown here is derived from an EMBL/GenBank/DDBJ whole genome shotgun (WGS) entry which is preliminary data.</text>
</comment>
<proteinExistence type="predicted"/>
<dbReference type="EMBL" id="NIBG01000006">
    <property type="protein sequence ID" value="PAB59649.1"/>
    <property type="molecule type" value="Genomic_DNA"/>
</dbReference>
<evidence type="ECO:0000313" key="2">
    <source>
        <dbReference type="Proteomes" id="UP000216024"/>
    </source>
</evidence>
<evidence type="ECO:0000313" key="1">
    <source>
        <dbReference type="EMBL" id="PAB59649.1"/>
    </source>
</evidence>